<keyword evidence="15" id="KW-1185">Reference proteome</keyword>
<dbReference type="PROSITE" id="PS00518">
    <property type="entry name" value="ZF_RING_1"/>
    <property type="match status" value="1"/>
</dbReference>
<dbReference type="InterPro" id="IPR049730">
    <property type="entry name" value="SNF2/RAD54-like_C"/>
</dbReference>
<dbReference type="OrthoDB" id="1699231at2759"/>
<keyword evidence="5" id="KW-0378">Hydrolase</keyword>
<proteinExistence type="inferred from homology"/>
<dbReference type="InterPro" id="IPR017907">
    <property type="entry name" value="Znf_RING_CS"/>
</dbReference>
<gene>
    <name evidence="14" type="ORF">BP01DRAFT_396330</name>
</gene>
<dbReference type="GO" id="GO:0004386">
    <property type="term" value="F:helicase activity"/>
    <property type="evidence" value="ECO:0007669"/>
    <property type="project" value="UniProtKB-KW"/>
</dbReference>
<evidence type="ECO:0000256" key="6">
    <source>
        <dbReference type="ARBA" id="ARBA00022806"/>
    </source>
</evidence>
<dbReference type="GO" id="GO:0005524">
    <property type="term" value="F:ATP binding"/>
    <property type="evidence" value="ECO:0007669"/>
    <property type="project" value="UniProtKB-KW"/>
</dbReference>
<feature type="domain" description="Helicase ATP-binding" evidence="12">
    <location>
        <begin position="240"/>
        <end position="436"/>
    </location>
</feature>
<evidence type="ECO:0000256" key="1">
    <source>
        <dbReference type="ARBA" id="ARBA00007025"/>
    </source>
</evidence>
<evidence type="ECO:0000259" key="13">
    <source>
        <dbReference type="PROSITE" id="PS51194"/>
    </source>
</evidence>
<feature type="domain" description="Helicase C-terminal" evidence="13">
    <location>
        <begin position="729"/>
        <end position="888"/>
    </location>
</feature>
<dbReference type="STRING" id="1450539.A0A318ZZK2"/>
<evidence type="ECO:0000259" key="11">
    <source>
        <dbReference type="PROSITE" id="PS50089"/>
    </source>
</evidence>
<dbReference type="RefSeq" id="XP_025435632.1">
    <property type="nucleotide sequence ID" value="XM_025578468.1"/>
</dbReference>
<dbReference type="EMBL" id="KZ821218">
    <property type="protein sequence ID" value="PYH49650.1"/>
    <property type="molecule type" value="Genomic_DNA"/>
</dbReference>
<dbReference type="GO" id="GO:0006281">
    <property type="term" value="P:DNA repair"/>
    <property type="evidence" value="ECO:0007669"/>
    <property type="project" value="TreeGrafter"/>
</dbReference>
<dbReference type="InterPro" id="IPR050628">
    <property type="entry name" value="SNF2_RAD54_helicase_TF"/>
</dbReference>
<dbReference type="InterPro" id="IPR014001">
    <property type="entry name" value="Helicase_ATP-bd"/>
</dbReference>
<dbReference type="InterPro" id="IPR038718">
    <property type="entry name" value="SNF2-like_sf"/>
</dbReference>
<feature type="compositionally biased region" description="Basic residues" evidence="10">
    <location>
        <begin position="100"/>
        <end position="112"/>
    </location>
</feature>
<dbReference type="PANTHER" id="PTHR45626">
    <property type="entry name" value="TRANSCRIPTION TERMINATION FACTOR 2-RELATED"/>
    <property type="match status" value="1"/>
</dbReference>
<comment type="similarity">
    <text evidence="1">Belongs to the SNF2/RAD54 helicase family.</text>
</comment>
<dbReference type="InterPro" id="IPR001841">
    <property type="entry name" value="Znf_RING"/>
</dbReference>
<dbReference type="GO" id="GO:0008270">
    <property type="term" value="F:zinc ion binding"/>
    <property type="evidence" value="ECO:0007669"/>
    <property type="project" value="UniProtKB-KW"/>
</dbReference>
<evidence type="ECO:0000313" key="14">
    <source>
        <dbReference type="EMBL" id="PYH49650.1"/>
    </source>
</evidence>
<evidence type="ECO:0000256" key="4">
    <source>
        <dbReference type="ARBA" id="ARBA00022771"/>
    </source>
</evidence>
<evidence type="ECO:0000313" key="15">
    <source>
        <dbReference type="Proteomes" id="UP000248349"/>
    </source>
</evidence>
<dbReference type="InterPro" id="IPR000330">
    <property type="entry name" value="SNF2_N"/>
</dbReference>
<protein>
    <recommendedName>
        <fullName evidence="16">SNF2 family helicase</fullName>
    </recommendedName>
</protein>
<dbReference type="PANTHER" id="PTHR45626:SF17">
    <property type="entry name" value="HELICASE-LIKE TRANSCRIPTION FACTOR"/>
    <property type="match status" value="1"/>
</dbReference>
<dbReference type="SMART" id="SM00490">
    <property type="entry name" value="HELICc"/>
    <property type="match status" value="1"/>
</dbReference>
<dbReference type="GO" id="GO:0008094">
    <property type="term" value="F:ATP-dependent activity, acting on DNA"/>
    <property type="evidence" value="ECO:0007669"/>
    <property type="project" value="TreeGrafter"/>
</dbReference>
<dbReference type="SUPFAM" id="SSF52540">
    <property type="entry name" value="P-loop containing nucleoside triphosphate hydrolases"/>
    <property type="match status" value="2"/>
</dbReference>
<evidence type="ECO:0000256" key="5">
    <source>
        <dbReference type="ARBA" id="ARBA00022801"/>
    </source>
</evidence>
<dbReference type="CDD" id="cd18793">
    <property type="entry name" value="SF2_C_SNF"/>
    <property type="match status" value="1"/>
</dbReference>
<evidence type="ECO:0000256" key="8">
    <source>
        <dbReference type="ARBA" id="ARBA00022840"/>
    </source>
</evidence>
<dbReference type="PROSITE" id="PS50089">
    <property type="entry name" value="ZF_RING_2"/>
    <property type="match status" value="1"/>
</dbReference>
<evidence type="ECO:0000256" key="3">
    <source>
        <dbReference type="ARBA" id="ARBA00022741"/>
    </source>
</evidence>
<dbReference type="Gene3D" id="3.30.40.10">
    <property type="entry name" value="Zinc/RING finger domain, C3HC4 (zinc finger)"/>
    <property type="match status" value="1"/>
</dbReference>
<dbReference type="GO" id="GO:0016787">
    <property type="term" value="F:hydrolase activity"/>
    <property type="evidence" value="ECO:0007669"/>
    <property type="project" value="UniProtKB-KW"/>
</dbReference>
<name>A0A318ZZK2_9EURO</name>
<evidence type="ECO:0008006" key="16">
    <source>
        <dbReference type="Google" id="ProtNLM"/>
    </source>
</evidence>
<feature type="domain" description="RING-type" evidence="11">
    <location>
        <begin position="601"/>
        <end position="645"/>
    </location>
</feature>
<evidence type="ECO:0000259" key="12">
    <source>
        <dbReference type="PROSITE" id="PS51192"/>
    </source>
</evidence>
<dbReference type="InterPro" id="IPR027417">
    <property type="entry name" value="P-loop_NTPase"/>
</dbReference>
<accession>A0A318ZZK2</accession>
<evidence type="ECO:0000256" key="7">
    <source>
        <dbReference type="ARBA" id="ARBA00022833"/>
    </source>
</evidence>
<dbReference type="SUPFAM" id="SSF57850">
    <property type="entry name" value="RING/U-box"/>
    <property type="match status" value="1"/>
</dbReference>
<dbReference type="Proteomes" id="UP000248349">
    <property type="component" value="Unassembled WGS sequence"/>
</dbReference>
<dbReference type="Gene3D" id="3.40.50.300">
    <property type="entry name" value="P-loop containing nucleotide triphosphate hydrolases"/>
    <property type="match status" value="1"/>
</dbReference>
<keyword evidence="4 9" id="KW-0863">Zinc-finger</keyword>
<dbReference type="CDD" id="cd18008">
    <property type="entry name" value="DEXDc_SHPRH-like"/>
    <property type="match status" value="1"/>
</dbReference>
<dbReference type="GeneID" id="37079697"/>
<dbReference type="InterPro" id="IPR001650">
    <property type="entry name" value="Helicase_C-like"/>
</dbReference>
<dbReference type="AlphaFoldDB" id="A0A318ZZK2"/>
<dbReference type="GO" id="GO:0005634">
    <property type="term" value="C:nucleus"/>
    <property type="evidence" value="ECO:0007669"/>
    <property type="project" value="TreeGrafter"/>
</dbReference>
<dbReference type="Gene3D" id="3.40.50.10810">
    <property type="entry name" value="Tandem AAA-ATPase domain"/>
    <property type="match status" value="1"/>
</dbReference>
<dbReference type="SMART" id="SM00487">
    <property type="entry name" value="DEXDc"/>
    <property type="match status" value="1"/>
</dbReference>
<keyword evidence="8" id="KW-0067">ATP-binding</keyword>
<reference evidence="14 15" key="1">
    <citation type="submission" date="2016-12" db="EMBL/GenBank/DDBJ databases">
        <title>The genomes of Aspergillus section Nigri reveals drivers in fungal speciation.</title>
        <authorList>
            <consortium name="DOE Joint Genome Institute"/>
            <person name="Vesth T.C."/>
            <person name="Nybo J."/>
            <person name="Theobald S."/>
            <person name="Brandl J."/>
            <person name="Frisvad J.C."/>
            <person name="Nielsen K.F."/>
            <person name="Lyhne E.K."/>
            <person name="Kogle M.E."/>
            <person name="Kuo A."/>
            <person name="Riley R."/>
            <person name="Clum A."/>
            <person name="Nolan M."/>
            <person name="Lipzen A."/>
            <person name="Salamov A."/>
            <person name="Henrissat B."/>
            <person name="Wiebenga A."/>
            <person name="De Vries R.P."/>
            <person name="Grigoriev I.V."/>
            <person name="Mortensen U.H."/>
            <person name="Andersen M.R."/>
            <person name="Baker S.E."/>
        </authorList>
    </citation>
    <scope>NUCLEOTIDE SEQUENCE [LARGE SCALE GENOMIC DNA]</scope>
    <source>
        <strain evidence="14 15">JOP 1030-1</strain>
    </source>
</reference>
<organism evidence="14 15">
    <name type="scientific">Aspergillus saccharolyticus JOP 1030-1</name>
    <dbReference type="NCBI Taxonomy" id="1450539"/>
    <lineage>
        <taxon>Eukaryota</taxon>
        <taxon>Fungi</taxon>
        <taxon>Dikarya</taxon>
        <taxon>Ascomycota</taxon>
        <taxon>Pezizomycotina</taxon>
        <taxon>Eurotiomycetes</taxon>
        <taxon>Eurotiomycetidae</taxon>
        <taxon>Eurotiales</taxon>
        <taxon>Aspergillaceae</taxon>
        <taxon>Aspergillus</taxon>
        <taxon>Aspergillus subgen. Circumdati</taxon>
    </lineage>
</organism>
<evidence type="ECO:0000256" key="9">
    <source>
        <dbReference type="PROSITE-ProRule" id="PRU00175"/>
    </source>
</evidence>
<evidence type="ECO:0000256" key="10">
    <source>
        <dbReference type="SAM" id="MobiDB-lite"/>
    </source>
</evidence>
<dbReference type="Pfam" id="PF00176">
    <property type="entry name" value="SNF2-rel_dom"/>
    <property type="match status" value="1"/>
</dbReference>
<keyword evidence="6" id="KW-0347">Helicase</keyword>
<evidence type="ECO:0000256" key="2">
    <source>
        <dbReference type="ARBA" id="ARBA00022723"/>
    </source>
</evidence>
<keyword evidence="7" id="KW-0862">Zinc</keyword>
<dbReference type="PROSITE" id="PS51194">
    <property type="entry name" value="HELICASE_CTER"/>
    <property type="match status" value="1"/>
</dbReference>
<sequence>MDEEKRVRRVTARKAREAREAGNGASSSSDEDQKSVSDEQVPVKARAQAATSTLGIPESTLEANNRGRRLRGTRARKNRFSAEEKRKSKSYGLQAALKQAGHKAQGKTRKRKGENTATSLEMLETPARKKARKKIQGNEEFLKELLAPNVIEDAHASAAAKAMPETGERNKEKAFRRMIGSIPAEGLAEARSDHNKILDASRKFSKTATKDGTGGYRIPGMKTSLYHYQLLGAAFMRDRENACIPPYGGFLSDFMGLGKTIQALANIVDGRPSDPEDPVRTTLIVVPSQLVSHWKSQIIKHCDGIKLGEIATYRAGHRMDTLDIAESLQSFSVIITTYDEVRRSYPVCSKSSTPLGTEAEVSTRWDEIYEENRGPLHRIKFLRIILDEGHVIKNPASAVSRAVCALIGTYRWILTGTPIINYLDDLFPQFEFLGVPGVKDHERFIRDYCQDDVANMRLVNRMRSFMFRRTHASRILSFPIVKLPDVHDDEIRVQFCDAERELYDAIQDLFMDNINKLAEHKHPVLAQYRCFLTMILKLRMELLLIAIRKNPTVICDELKEHLVHSTILQGDKERLMKGYYEFMAHLHDREQWDERLERNSCPQCKSVPVYPIITSCHHLYCEECYSYLSVNADTAGGKPACCTCQEPINEAAYCDAVEDIELTQTQTAQNLRQTTQRTKRRRTGGKWGSFCRATLGNSSEEPVTEPDADEQTDWIQACAGQMPSAKLMQIREMVAQWLADSPNNKIVIFTQFLDFVRIMDAMCQKEGWPVVWLTGKMNLASREESIKVFSDKEGDTNILLASLKAGGIGLDLTAANKCILVDLWWNDAMQDQAFCRLWRIGQTQEVTYIKLIVDETIDEYLLALQLNKKATIEKIIGDDILKDRDTMESLMRMFADVKVEPNGAFRLTRKSKKSKAASTFKVQGKKKLDYAQEPVAEASEEQSAVET</sequence>
<feature type="region of interest" description="Disordered" evidence="10">
    <location>
        <begin position="1"/>
        <end position="118"/>
    </location>
</feature>
<dbReference type="InterPro" id="IPR013083">
    <property type="entry name" value="Znf_RING/FYVE/PHD"/>
</dbReference>
<feature type="compositionally biased region" description="Basic residues" evidence="10">
    <location>
        <begin position="66"/>
        <end position="79"/>
    </location>
</feature>
<dbReference type="Pfam" id="PF00271">
    <property type="entry name" value="Helicase_C"/>
    <property type="match status" value="1"/>
</dbReference>
<keyword evidence="3" id="KW-0547">Nucleotide-binding</keyword>
<dbReference type="PROSITE" id="PS51192">
    <property type="entry name" value="HELICASE_ATP_BIND_1"/>
    <property type="match status" value="1"/>
</dbReference>
<keyword evidence="2" id="KW-0479">Metal-binding</keyword>